<protein>
    <submittedName>
        <fullName evidence="1">Uncharacterized protein</fullName>
    </submittedName>
</protein>
<accession>A0A919JGP7</accession>
<evidence type="ECO:0000313" key="2">
    <source>
        <dbReference type="Proteomes" id="UP000647172"/>
    </source>
</evidence>
<gene>
    <name evidence="1" type="ORF">Ani05nite_25090</name>
</gene>
<reference evidence="1" key="1">
    <citation type="submission" date="2021-01" db="EMBL/GenBank/DDBJ databases">
        <title>Whole genome shotgun sequence of Actinoplanes nipponensis NBRC 14063.</title>
        <authorList>
            <person name="Komaki H."/>
            <person name="Tamura T."/>
        </authorList>
    </citation>
    <scope>NUCLEOTIDE SEQUENCE</scope>
    <source>
        <strain evidence="1">NBRC 14063</strain>
    </source>
</reference>
<dbReference type="AlphaFoldDB" id="A0A919JGP7"/>
<organism evidence="1 2">
    <name type="scientific">Actinoplanes nipponensis</name>
    <dbReference type="NCBI Taxonomy" id="135950"/>
    <lineage>
        <taxon>Bacteria</taxon>
        <taxon>Bacillati</taxon>
        <taxon>Actinomycetota</taxon>
        <taxon>Actinomycetes</taxon>
        <taxon>Micromonosporales</taxon>
        <taxon>Micromonosporaceae</taxon>
        <taxon>Actinoplanes</taxon>
    </lineage>
</organism>
<dbReference type="EMBL" id="BOMQ01000028">
    <property type="protein sequence ID" value="GIE48975.1"/>
    <property type="molecule type" value="Genomic_DNA"/>
</dbReference>
<keyword evidence="2" id="KW-1185">Reference proteome</keyword>
<evidence type="ECO:0000313" key="1">
    <source>
        <dbReference type="EMBL" id="GIE48975.1"/>
    </source>
</evidence>
<proteinExistence type="predicted"/>
<dbReference type="Proteomes" id="UP000647172">
    <property type="component" value="Unassembled WGS sequence"/>
</dbReference>
<name>A0A919JGP7_9ACTN</name>
<sequence>MTLDDLDDMAALLGDPVVMRYNPRVLGPGQGYATGAAAACLAYAGLRGRLLRDLAGGRILGS</sequence>
<comment type="caution">
    <text evidence="1">The sequence shown here is derived from an EMBL/GenBank/DDBJ whole genome shotgun (WGS) entry which is preliminary data.</text>
</comment>